<dbReference type="AlphaFoldDB" id="A0A0S4JJ25"/>
<organism evidence="2 3">
    <name type="scientific">Bodo saltans</name>
    <name type="common">Flagellated protozoan</name>
    <dbReference type="NCBI Taxonomy" id="75058"/>
    <lineage>
        <taxon>Eukaryota</taxon>
        <taxon>Discoba</taxon>
        <taxon>Euglenozoa</taxon>
        <taxon>Kinetoplastea</taxon>
        <taxon>Metakinetoplastina</taxon>
        <taxon>Eubodonida</taxon>
        <taxon>Bodonidae</taxon>
        <taxon>Bodo</taxon>
    </lineage>
</organism>
<proteinExistence type="predicted"/>
<sequence>MSNSSALVELTQAALAKLRSPECNMRIVQLQSSTTSASSSSSSSSSSTASPSVVISMTDIDVSHSMWKHKWGSATSVSTSSAGGEGQQQSLFPVMLPTVLIEYYKALQSDGLHFAASVSRSSSVAGGGGGGGSSSGGGAAEGSSSAVAAMSYVCSCRFNRVSEITPVQLTDMEMACLQHPSTTAGGGSSDAHQSSQPSARGASGVAPASWGAAAGPSARQSTNVVITATDDGGLLGGTNNNNTLYSPRPATARVRCFLLSPGAAESSAINGVDGPRSPICDVLLVFREKFVATPSGGSSPSPPSNAQNNNPEVWGRNTVTGRLFYLCRTIEDYIRLGCRMFWVSGWQLCFDAEQGPPEWSMPWMRMLCPGPLAQALSIAK</sequence>
<evidence type="ECO:0000256" key="1">
    <source>
        <dbReference type="SAM" id="MobiDB-lite"/>
    </source>
</evidence>
<dbReference type="Proteomes" id="UP000051952">
    <property type="component" value="Unassembled WGS sequence"/>
</dbReference>
<gene>
    <name evidence="2" type="ORF">BSAL_27435</name>
</gene>
<evidence type="ECO:0000313" key="3">
    <source>
        <dbReference type="Proteomes" id="UP000051952"/>
    </source>
</evidence>
<protein>
    <submittedName>
        <fullName evidence="2">GPI-anchored surface protein, putative</fullName>
    </submittedName>
</protein>
<keyword evidence="3" id="KW-1185">Reference proteome</keyword>
<accession>A0A0S4JJ25</accession>
<feature type="region of interest" description="Disordered" evidence="1">
    <location>
        <begin position="180"/>
        <end position="221"/>
    </location>
</feature>
<feature type="region of interest" description="Disordered" evidence="1">
    <location>
        <begin position="293"/>
        <end position="313"/>
    </location>
</feature>
<dbReference type="EMBL" id="CYKH01001842">
    <property type="protein sequence ID" value="CUG90542.1"/>
    <property type="molecule type" value="Genomic_DNA"/>
</dbReference>
<name>A0A0S4JJ25_BODSA</name>
<feature type="compositionally biased region" description="Low complexity" evidence="1">
    <location>
        <begin position="201"/>
        <end position="218"/>
    </location>
</feature>
<evidence type="ECO:0000313" key="2">
    <source>
        <dbReference type="EMBL" id="CUG90542.1"/>
    </source>
</evidence>
<dbReference type="OrthoDB" id="252244at2759"/>
<reference evidence="3" key="1">
    <citation type="submission" date="2015-09" db="EMBL/GenBank/DDBJ databases">
        <authorList>
            <consortium name="Pathogen Informatics"/>
        </authorList>
    </citation>
    <scope>NUCLEOTIDE SEQUENCE [LARGE SCALE GENOMIC DNA]</scope>
    <source>
        <strain evidence="3">Lake Konstanz</strain>
    </source>
</reference>
<dbReference type="VEuPathDB" id="TriTrypDB:BSAL_27435"/>